<evidence type="ECO:0000313" key="1">
    <source>
        <dbReference type="EMBL" id="AUN99688.1"/>
    </source>
</evidence>
<dbReference type="PROSITE" id="PS51819">
    <property type="entry name" value="VOC"/>
    <property type="match status" value="1"/>
</dbReference>
<dbReference type="Pfam" id="PF00903">
    <property type="entry name" value="Glyoxalase"/>
    <property type="match status" value="1"/>
</dbReference>
<proteinExistence type="predicted"/>
<gene>
    <name evidence="1" type="ORF">C0V70_16555</name>
</gene>
<dbReference type="OrthoDB" id="9789608at2"/>
<dbReference type="Proteomes" id="UP000235584">
    <property type="component" value="Chromosome"/>
</dbReference>
<dbReference type="GO" id="GO:0051213">
    <property type="term" value="F:dioxygenase activity"/>
    <property type="evidence" value="ECO:0007669"/>
    <property type="project" value="UniProtKB-KW"/>
</dbReference>
<dbReference type="PANTHER" id="PTHR41294">
    <property type="entry name" value="CADMIUM-INDUCED PROTEIN CADI"/>
    <property type="match status" value="1"/>
</dbReference>
<evidence type="ECO:0000313" key="2">
    <source>
        <dbReference type="Proteomes" id="UP000235584"/>
    </source>
</evidence>
<accession>A0A2K9NVZ3</accession>
<protein>
    <submittedName>
        <fullName evidence="1">Glyoxalase/bleomycin resistance/dioxygenase family protein</fullName>
    </submittedName>
</protein>
<dbReference type="InterPro" id="IPR004360">
    <property type="entry name" value="Glyas_Fos-R_dOase_dom"/>
</dbReference>
<dbReference type="InterPro" id="IPR037523">
    <property type="entry name" value="VOC_core"/>
</dbReference>
<dbReference type="NCBIfam" id="NF041414">
    <property type="entry name" value="ArsI_CadI_VOC"/>
    <property type="match status" value="1"/>
</dbReference>
<dbReference type="KEGG" id="bsto:C0V70_16555"/>
<dbReference type="InterPro" id="IPR049789">
    <property type="entry name" value="ArsI/CadI-like"/>
</dbReference>
<dbReference type="Gene3D" id="3.10.180.10">
    <property type="entry name" value="2,3-Dihydroxybiphenyl 1,2-Dioxygenase, domain 1"/>
    <property type="match status" value="1"/>
</dbReference>
<dbReference type="InterPro" id="IPR052393">
    <property type="entry name" value="Cadmium-induced_rsp"/>
</dbReference>
<dbReference type="GO" id="GO:0046686">
    <property type="term" value="P:response to cadmium ion"/>
    <property type="evidence" value="ECO:0007669"/>
    <property type="project" value="TreeGrafter"/>
</dbReference>
<dbReference type="EMBL" id="CP025704">
    <property type="protein sequence ID" value="AUN99688.1"/>
    <property type="molecule type" value="Genomic_DNA"/>
</dbReference>
<keyword evidence="2" id="KW-1185">Reference proteome</keyword>
<dbReference type="PANTHER" id="PTHR41294:SF1">
    <property type="entry name" value="CADMIUM-INDUCED PROTEIN CADI"/>
    <property type="match status" value="1"/>
</dbReference>
<keyword evidence="1" id="KW-0223">Dioxygenase</keyword>
<dbReference type="InterPro" id="IPR029068">
    <property type="entry name" value="Glyas_Bleomycin-R_OHBP_Dase"/>
</dbReference>
<dbReference type="AlphaFoldDB" id="A0A2K9NVZ3"/>
<name>A0A2K9NVZ3_BACTC</name>
<dbReference type="RefSeq" id="WP_102244979.1">
    <property type="nucleotide sequence ID" value="NZ_CP025704.1"/>
</dbReference>
<keyword evidence="1" id="KW-0560">Oxidoreductase</keyword>
<organism evidence="1 2">
    <name type="scientific">Bacteriovorax stolpii</name>
    <name type="common">Bdellovibrio stolpii</name>
    <dbReference type="NCBI Taxonomy" id="960"/>
    <lineage>
        <taxon>Bacteria</taxon>
        <taxon>Pseudomonadati</taxon>
        <taxon>Bdellovibrionota</taxon>
        <taxon>Bacteriovoracia</taxon>
        <taxon>Bacteriovoracales</taxon>
        <taxon>Bacteriovoracaceae</taxon>
        <taxon>Bacteriovorax</taxon>
    </lineage>
</organism>
<reference evidence="1 2" key="1">
    <citation type="submission" date="2018-01" db="EMBL/GenBank/DDBJ databases">
        <title>Complete genome sequence of Bacteriovorax stolpii DSM12778.</title>
        <authorList>
            <person name="Tang B."/>
            <person name="Chang J."/>
        </authorList>
    </citation>
    <scope>NUCLEOTIDE SEQUENCE [LARGE SCALE GENOMIC DNA]</scope>
    <source>
        <strain evidence="1 2">DSM 12778</strain>
    </source>
</reference>
<sequence>MRAHLSINVSNVAESVKFYERVFGVKPQKMTEDYAKFDLKSPALNFTMQSGGNREISKVNHLGIEVESAEAITLWENLLTERGVLSKIEENTECCFARQDKIWLQDPDGNSWEIFYVHEQLPISSKQSLCSTTNSLGKKCC</sequence>
<dbReference type="SUPFAM" id="SSF54593">
    <property type="entry name" value="Glyoxalase/Bleomycin resistance protein/Dihydroxybiphenyl dioxygenase"/>
    <property type="match status" value="1"/>
</dbReference>